<proteinExistence type="predicted"/>
<dbReference type="InterPro" id="IPR052048">
    <property type="entry name" value="ST_Response_Regulator"/>
</dbReference>
<dbReference type="InterPro" id="IPR001789">
    <property type="entry name" value="Sig_transdc_resp-reg_receiver"/>
</dbReference>
<dbReference type="GO" id="GO:0000160">
    <property type="term" value="P:phosphorelay signal transduction system"/>
    <property type="evidence" value="ECO:0007669"/>
    <property type="project" value="InterPro"/>
</dbReference>
<keyword evidence="1" id="KW-0597">Phosphoprotein</keyword>
<feature type="modified residue" description="4-aspartylphosphate" evidence="1">
    <location>
        <position position="83"/>
    </location>
</feature>
<name>A0A132BU83_9RHOB</name>
<dbReference type="AlphaFoldDB" id="A0A132BU83"/>
<dbReference type="EMBL" id="LPUY01000082">
    <property type="protein sequence ID" value="KUP91945.1"/>
    <property type="molecule type" value="Genomic_DNA"/>
</dbReference>
<evidence type="ECO:0000256" key="1">
    <source>
        <dbReference type="PROSITE-ProRule" id="PRU00169"/>
    </source>
</evidence>
<sequence length="159" mass="17344">MNLANATSEVELSGKPQHALSRFAQPSSSQTRALIIEDEETDCFQIMTMCRRAGLNLDVHTAADAFEFRAEIAATAFDLIFVDYHFGLLTGLEVLSEINSCDRQAQAVLIMVTSVTKTDIVVEAMKSGCSDYLIKEQLSVAGIRKSVETAFADKSSQGE</sequence>
<evidence type="ECO:0000313" key="3">
    <source>
        <dbReference type="EMBL" id="KUP91945.1"/>
    </source>
</evidence>
<gene>
    <name evidence="3" type="primary">zraR_1</name>
    <name evidence="3" type="ORF">TRIHO_32490</name>
</gene>
<keyword evidence="4" id="KW-1185">Reference proteome</keyword>
<dbReference type="CDD" id="cd00156">
    <property type="entry name" value="REC"/>
    <property type="match status" value="1"/>
</dbReference>
<dbReference type="Proteomes" id="UP000068382">
    <property type="component" value="Unassembled WGS sequence"/>
</dbReference>
<feature type="domain" description="Response regulatory" evidence="2">
    <location>
        <begin position="32"/>
        <end position="150"/>
    </location>
</feature>
<organism evidence="3 4">
    <name type="scientific">Tritonibacter horizontis</name>
    <dbReference type="NCBI Taxonomy" id="1768241"/>
    <lineage>
        <taxon>Bacteria</taxon>
        <taxon>Pseudomonadati</taxon>
        <taxon>Pseudomonadota</taxon>
        <taxon>Alphaproteobacteria</taxon>
        <taxon>Rhodobacterales</taxon>
        <taxon>Paracoccaceae</taxon>
        <taxon>Tritonibacter</taxon>
    </lineage>
</organism>
<evidence type="ECO:0000313" key="4">
    <source>
        <dbReference type="Proteomes" id="UP000068382"/>
    </source>
</evidence>
<reference evidence="3 4" key="1">
    <citation type="submission" date="2015-12" db="EMBL/GenBank/DDBJ databases">
        <title>Genome sequence of the marine Rhodobacteraceae strain O3.65, Candidatus Tritonibacter horizontis.</title>
        <authorList>
            <person name="Poehlein A."/>
            <person name="Giebel H.A."/>
            <person name="Voget S."/>
            <person name="Brinkhoff T."/>
        </authorList>
    </citation>
    <scope>NUCLEOTIDE SEQUENCE [LARGE SCALE GENOMIC DNA]</scope>
    <source>
        <strain evidence="3 4">O3.65</strain>
    </source>
</reference>
<dbReference type="InterPro" id="IPR011006">
    <property type="entry name" value="CheY-like_superfamily"/>
</dbReference>
<dbReference type="PANTHER" id="PTHR43228">
    <property type="entry name" value="TWO-COMPONENT RESPONSE REGULATOR"/>
    <property type="match status" value="1"/>
</dbReference>
<accession>A0A132BU83</accession>
<dbReference type="PROSITE" id="PS50110">
    <property type="entry name" value="RESPONSE_REGULATORY"/>
    <property type="match status" value="1"/>
</dbReference>
<dbReference type="Gene3D" id="3.40.50.2300">
    <property type="match status" value="1"/>
</dbReference>
<protein>
    <submittedName>
        <fullName evidence="3">Transcriptional regulatory protein ZraR</fullName>
    </submittedName>
</protein>
<dbReference type="Pfam" id="PF00072">
    <property type="entry name" value="Response_reg"/>
    <property type="match status" value="1"/>
</dbReference>
<dbReference type="SMART" id="SM00448">
    <property type="entry name" value="REC"/>
    <property type="match status" value="1"/>
</dbReference>
<evidence type="ECO:0000259" key="2">
    <source>
        <dbReference type="PROSITE" id="PS50110"/>
    </source>
</evidence>
<dbReference type="RefSeq" id="WP_068245965.1">
    <property type="nucleotide sequence ID" value="NZ_LPUY01000082.1"/>
</dbReference>
<dbReference type="SUPFAM" id="SSF52172">
    <property type="entry name" value="CheY-like"/>
    <property type="match status" value="1"/>
</dbReference>
<comment type="caution">
    <text evidence="3">The sequence shown here is derived from an EMBL/GenBank/DDBJ whole genome shotgun (WGS) entry which is preliminary data.</text>
</comment>
<dbReference type="PANTHER" id="PTHR43228:SF1">
    <property type="entry name" value="TWO-COMPONENT RESPONSE REGULATOR ARR22"/>
    <property type="match status" value="1"/>
</dbReference>